<keyword evidence="3" id="KW-1185">Reference proteome</keyword>
<evidence type="ECO:0000313" key="3">
    <source>
        <dbReference type="Proteomes" id="UP001054945"/>
    </source>
</evidence>
<sequence>MYLFFVHITASSTTNNAKKPHQTPSSQSETSFQGKEATQDMLSRGKLLGVVRIGDARLSNARAVFGKRPMEMIVTQPRYPEVGY</sequence>
<name>A0AAV4USX2_CAEEX</name>
<comment type="caution">
    <text evidence="2">The sequence shown here is derived from an EMBL/GenBank/DDBJ whole genome shotgun (WGS) entry which is preliminary data.</text>
</comment>
<evidence type="ECO:0000256" key="1">
    <source>
        <dbReference type="SAM" id="MobiDB-lite"/>
    </source>
</evidence>
<gene>
    <name evidence="2" type="ORF">CEXT_67241</name>
</gene>
<dbReference type="EMBL" id="BPLR01013418">
    <property type="protein sequence ID" value="GIY61015.1"/>
    <property type="molecule type" value="Genomic_DNA"/>
</dbReference>
<accession>A0AAV4USX2</accession>
<organism evidence="2 3">
    <name type="scientific">Caerostris extrusa</name>
    <name type="common">Bark spider</name>
    <name type="synonym">Caerostris bankana</name>
    <dbReference type="NCBI Taxonomy" id="172846"/>
    <lineage>
        <taxon>Eukaryota</taxon>
        <taxon>Metazoa</taxon>
        <taxon>Ecdysozoa</taxon>
        <taxon>Arthropoda</taxon>
        <taxon>Chelicerata</taxon>
        <taxon>Arachnida</taxon>
        <taxon>Araneae</taxon>
        <taxon>Araneomorphae</taxon>
        <taxon>Entelegynae</taxon>
        <taxon>Araneoidea</taxon>
        <taxon>Araneidae</taxon>
        <taxon>Caerostris</taxon>
    </lineage>
</organism>
<feature type="compositionally biased region" description="Polar residues" evidence="1">
    <location>
        <begin position="13"/>
        <end position="33"/>
    </location>
</feature>
<feature type="region of interest" description="Disordered" evidence="1">
    <location>
        <begin position="13"/>
        <end position="39"/>
    </location>
</feature>
<dbReference type="Proteomes" id="UP001054945">
    <property type="component" value="Unassembled WGS sequence"/>
</dbReference>
<evidence type="ECO:0000313" key="2">
    <source>
        <dbReference type="EMBL" id="GIY61015.1"/>
    </source>
</evidence>
<protein>
    <submittedName>
        <fullName evidence="2">Uncharacterized protein</fullName>
    </submittedName>
</protein>
<reference evidence="2 3" key="1">
    <citation type="submission" date="2021-06" db="EMBL/GenBank/DDBJ databases">
        <title>Caerostris extrusa draft genome.</title>
        <authorList>
            <person name="Kono N."/>
            <person name="Arakawa K."/>
        </authorList>
    </citation>
    <scope>NUCLEOTIDE SEQUENCE [LARGE SCALE GENOMIC DNA]</scope>
</reference>
<dbReference type="AlphaFoldDB" id="A0AAV4USX2"/>
<proteinExistence type="predicted"/>